<name>A0A875RP30_EENNA</name>
<dbReference type="FunFam" id="3.40.50.10810:FF:000020">
    <property type="entry name" value="DNA repair and recombination protein RAD54B"/>
    <property type="match status" value="1"/>
</dbReference>
<keyword evidence="8" id="KW-1185">Reference proteome</keyword>
<dbReference type="GO" id="GO:0000724">
    <property type="term" value="P:double-strand break repair via homologous recombination"/>
    <property type="evidence" value="ECO:0007669"/>
    <property type="project" value="TreeGrafter"/>
</dbReference>
<dbReference type="PANTHER" id="PTHR45629:SF7">
    <property type="entry name" value="DNA EXCISION REPAIR PROTEIN ERCC-6-RELATED"/>
    <property type="match status" value="1"/>
</dbReference>
<dbReference type="InterPro" id="IPR049730">
    <property type="entry name" value="SNF2/RAD54-like_C"/>
</dbReference>
<dbReference type="Gene3D" id="3.40.50.300">
    <property type="entry name" value="P-loop containing nucleotide triphosphate hydrolases"/>
    <property type="match status" value="1"/>
</dbReference>
<keyword evidence="3" id="KW-0067">ATP-binding</keyword>
<dbReference type="Pfam" id="PF00271">
    <property type="entry name" value="Helicase_C"/>
    <property type="match status" value="1"/>
</dbReference>
<keyword evidence="2" id="KW-0378">Hydrolase</keyword>
<dbReference type="InterPro" id="IPR001650">
    <property type="entry name" value="Helicase_C-like"/>
</dbReference>
<gene>
    <name evidence="7" type="ORF">FOA43_001840</name>
</gene>
<dbReference type="CDD" id="cd18793">
    <property type="entry name" value="SF2_C_SNF"/>
    <property type="match status" value="1"/>
</dbReference>
<protein>
    <submittedName>
        <fullName evidence="7">Uncharacterized protein</fullName>
    </submittedName>
</protein>
<dbReference type="Gene3D" id="3.40.50.10810">
    <property type="entry name" value="Tandem AAA-ATPase domain"/>
    <property type="match status" value="1"/>
</dbReference>
<keyword evidence="1" id="KW-0547">Nucleotide-binding</keyword>
<dbReference type="Gene3D" id="1.20.120.850">
    <property type="entry name" value="SWI2/SNF2 ATPases, N-terminal domain"/>
    <property type="match status" value="1"/>
</dbReference>
<feature type="compositionally biased region" description="Basic and acidic residues" evidence="4">
    <location>
        <begin position="28"/>
        <end position="38"/>
    </location>
</feature>
<dbReference type="EMBL" id="CP064812">
    <property type="protein sequence ID" value="QPG74510.1"/>
    <property type="molecule type" value="Genomic_DNA"/>
</dbReference>
<evidence type="ECO:0000256" key="1">
    <source>
        <dbReference type="ARBA" id="ARBA00022741"/>
    </source>
</evidence>
<evidence type="ECO:0000256" key="2">
    <source>
        <dbReference type="ARBA" id="ARBA00022801"/>
    </source>
</evidence>
<evidence type="ECO:0000259" key="6">
    <source>
        <dbReference type="PROSITE" id="PS51194"/>
    </source>
</evidence>
<dbReference type="GO" id="GO:0005634">
    <property type="term" value="C:nucleus"/>
    <property type="evidence" value="ECO:0007669"/>
    <property type="project" value="TreeGrafter"/>
</dbReference>
<dbReference type="RefSeq" id="XP_038778075.1">
    <property type="nucleotide sequence ID" value="XM_038922147.1"/>
</dbReference>
<dbReference type="KEGG" id="bnn:FOA43_001840"/>
<dbReference type="PROSITE" id="PS51192">
    <property type="entry name" value="HELICASE_ATP_BIND_1"/>
    <property type="match status" value="1"/>
</dbReference>
<evidence type="ECO:0000259" key="5">
    <source>
        <dbReference type="PROSITE" id="PS51192"/>
    </source>
</evidence>
<dbReference type="GeneID" id="62195241"/>
<evidence type="ECO:0000313" key="7">
    <source>
        <dbReference type="EMBL" id="QPG74510.1"/>
    </source>
</evidence>
<feature type="region of interest" description="Disordered" evidence="4">
    <location>
        <begin position="1"/>
        <end position="47"/>
    </location>
</feature>
<dbReference type="OrthoDB" id="413460at2759"/>
<dbReference type="InterPro" id="IPR014001">
    <property type="entry name" value="Helicase_ATP-bd"/>
</dbReference>
<dbReference type="InterPro" id="IPR027417">
    <property type="entry name" value="P-loop_NTPase"/>
</dbReference>
<dbReference type="GO" id="GO:0016787">
    <property type="term" value="F:hydrolase activity"/>
    <property type="evidence" value="ECO:0007669"/>
    <property type="project" value="UniProtKB-KW"/>
</dbReference>
<dbReference type="Pfam" id="PF00176">
    <property type="entry name" value="SNF2-rel_dom"/>
    <property type="match status" value="1"/>
</dbReference>
<feature type="compositionally biased region" description="Polar residues" evidence="4">
    <location>
        <begin position="13"/>
        <end position="22"/>
    </location>
</feature>
<dbReference type="GO" id="GO:0005524">
    <property type="term" value="F:ATP binding"/>
    <property type="evidence" value="ECO:0007669"/>
    <property type="project" value="InterPro"/>
</dbReference>
<dbReference type="GO" id="GO:0015616">
    <property type="term" value="F:DNA translocase activity"/>
    <property type="evidence" value="ECO:0007669"/>
    <property type="project" value="TreeGrafter"/>
</dbReference>
<dbReference type="PROSITE" id="PS51194">
    <property type="entry name" value="HELICASE_CTER"/>
    <property type="match status" value="1"/>
</dbReference>
<organism evidence="7 8">
    <name type="scientific">Eeniella nana</name>
    <name type="common">Yeast</name>
    <name type="synonym">Brettanomyces nanus</name>
    <dbReference type="NCBI Taxonomy" id="13502"/>
    <lineage>
        <taxon>Eukaryota</taxon>
        <taxon>Fungi</taxon>
        <taxon>Dikarya</taxon>
        <taxon>Ascomycota</taxon>
        <taxon>Saccharomycotina</taxon>
        <taxon>Pichiomycetes</taxon>
        <taxon>Pichiales</taxon>
        <taxon>Pichiaceae</taxon>
        <taxon>Brettanomyces</taxon>
    </lineage>
</organism>
<feature type="domain" description="Helicase ATP-binding" evidence="5">
    <location>
        <begin position="244"/>
        <end position="425"/>
    </location>
</feature>
<accession>A0A875RP30</accession>
<feature type="domain" description="Helicase C-terminal" evidence="6">
    <location>
        <begin position="583"/>
        <end position="738"/>
    </location>
</feature>
<dbReference type="SMART" id="SM00487">
    <property type="entry name" value="DEXDc"/>
    <property type="match status" value="1"/>
</dbReference>
<reference evidence="7" key="1">
    <citation type="submission" date="2020-10" db="EMBL/GenBank/DDBJ databases">
        <authorList>
            <person name="Roach M.J.R."/>
        </authorList>
    </citation>
    <scope>NUCLEOTIDE SEQUENCE</scope>
    <source>
        <strain evidence="7">CBS 1945</strain>
    </source>
</reference>
<dbReference type="InterPro" id="IPR000330">
    <property type="entry name" value="SNF2_N"/>
</dbReference>
<dbReference type="Proteomes" id="UP000662931">
    <property type="component" value="Chromosome 1"/>
</dbReference>
<dbReference type="GO" id="GO:0007131">
    <property type="term" value="P:reciprocal meiotic recombination"/>
    <property type="evidence" value="ECO:0007669"/>
    <property type="project" value="TreeGrafter"/>
</dbReference>
<dbReference type="SMART" id="SM00490">
    <property type="entry name" value="HELICc"/>
    <property type="match status" value="1"/>
</dbReference>
<evidence type="ECO:0000313" key="8">
    <source>
        <dbReference type="Proteomes" id="UP000662931"/>
    </source>
</evidence>
<dbReference type="AlphaFoldDB" id="A0A875RP30"/>
<proteinExistence type="predicted"/>
<dbReference type="SUPFAM" id="SSF52540">
    <property type="entry name" value="P-loop containing nucleoside triphosphate hydrolases"/>
    <property type="match status" value="2"/>
</dbReference>
<dbReference type="InterPro" id="IPR038718">
    <property type="entry name" value="SNF2-like_sf"/>
</dbReference>
<dbReference type="PANTHER" id="PTHR45629">
    <property type="entry name" value="SNF2/RAD54 FAMILY MEMBER"/>
    <property type="match status" value="1"/>
</dbReference>
<evidence type="ECO:0000256" key="3">
    <source>
        <dbReference type="ARBA" id="ARBA00022840"/>
    </source>
</evidence>
<evidence type="ECO:0000256" key="4">
    <source>
        <dbReference type="SAM" id="MobiDB-lite"/>
    </source>
</evidence>
<dbReference type="InterPro" id="IPR050496">
    <property type="entry name" value="SNF2_RAD54_helicase_repair"/>
</dbReference>
<sequence>MLNLDTPFRPRKLQTSLTTNAGPSIDTPKVEPEPEPKPKPTRQVNRSSFTILWRKPTQRKNKSWDGDGILYLNSSSNTATVRDSDGMFLGRLFNYSKHVFNNRVFKCGGYECELNEEIAEGVSVAPVALVGSVASVASVGSAALLAPAASTTKRSLISPLTVKRRKIVTQISSRPPIKLSHNLSASPEPLFDPETFENPLIMPRPPATNRSVRDVVVDPDLSGILRPHQRQGIVFLYECIMGYREFKGHGHGAILADDMGLGKTLQSIALIWTLIRQTPFVGQKPIIHNKVLVCCPVTLVNNWKNEFHKWLGKINHNRLNILAIDGSQQSFHQSDKQILKSFANTKVYQVLIIGYEKMQSMSDELADAKFDLVICDEGHRLKNSSNKVFKTLESLNIQRRILLTGTPIQNDLTEFYNIINFTNPGVLGSFKDFQKNYMKLILRSRDPNCKNSAIIKAGNNKSEELIDLTKQFLLRRTNSEITEYLPKRSDYVLFAPPTKLQLELFGAVLKTQKFNKILQDERNELLRDSLSLITTFRKICNSPSLLKDDLFFLEACHDVNDDKFKSDIGRKVKSGKILLLMRLLGLIYQKTQDEKVVIISNFTQVLDILEKTLESLRLSYTRLDGSTPSKDRGRIVNEFNRSSKDSCFIFLLSAKAGGIGLNLTGASRLIMFDNDWNPSVDLQAMARIHREGQKKEVKIYRLVTSGCIDEKIFQRQLIKKNLSDRFLDDSAGSNEDFFNNSDLKDIFTVNQHCQSNTHDLMLCDCEGDGEELKTAEEDQPDERGSQLLDEPHFMTALNFSQKCQTDEQASIEQKQKQIQRCLKGYRHINPSGGCKKVSTDDEIIDTLLHEQDSNKIYVNYVFGKY</sequence>
<dbReference type="CDD" id="cd18004">
    <property type="entry name" value="DEXHc_RAD54"/>
    <property type="match status" value="1"/>
</dbReference>